<dbReference type="AlphaFoldDB" id="A0AAD4XHV5"/>
<dbReference type="InterPro" id="IPR052831">
    <property type="entry name" value="Apoptosis_promoter"/>
</dbReference>
<proteinExistence type="predicted"/>
<reference evidence="1" key="1">
    <citation type="submission" date="2022-04" db="EMBL/GenBank/DDBJ databases">
        <title>A functionally conserved STORR gene fusion in Papaver species that diverged 16.8 million years ago.</title>
        <authorList>
            <person name="Catania T."/>
        </authorList>
    </citation>
    <scope>NUCLEOTIDE SEQUENCE</scope>
    <source>
        <strain evidence="1">S-188037</strain>
    </source>
</reference>
<sequence>MDYIVNSMPYQPPPRAPPPPWFPVVQPDPLLNSSFRKAENVHNHLKKFEDTIDLAKAMQKELEAILLCKGNSESAGEFDNANPDSSVIKISQVIKDKSTNVEVQELFSQITQWEEKSEAVLLANKIQKCNRNKRWRKKKRKRVVEKLTKEGERFDQADQEADEWRAREIAKDIARCKVEKMKEIAKVKANEEPKKLESEVSGIGLFLLWKYTPRSKKMNISYAFAVWKEQWSLISSSG</sequence>
<dbReference type="PANTHER" id="PTHR48190:SF2">
    <property type="entry name" value="PROGRAMMED CELL DEATH PROTEIN 7"/>
    <property type="match status" value="1"/>
</dbReference>
<comment type="caution">
    <text evidence="1">The sequence shown here is derived from an EMBL/GenBank/DDBJ whole genome shotgun (WGS) entry which is preliminary data.</text>
</comment>
<keyword evidence="2" id="KW-1185">Reference proteome</keyword>
<dbReference type="PANTHER" id="PTHR48190">
    <property type="entry name" value="PROGRAMMED CELL DEATH PROTEIN 7"/>
    <property type="match status" value="1"/>
</dbReference>
<dbReference type="Proteomes" id="UP001202328">
    <property type="component" value="Unassembled WGS sequence"/>
</dbReference>
<evidence type="ECO:0000313" key="2">
    <source>
        <dbReference type="Proteomes" id="UP001202328"/>
    </source>
</evidence>
<name>A0AAD4XHV5_9MAGN</name>
<evidence type="ECO:0000313" key="1">
    <source>
        <dbReference type="EMBL" id="KAI3912039.1"/>
    </source>
</evidence>
<dbReference type="GO" id="GO:0005689">
    <property type="term" value="C:U12-type spliceosomal complex"/>
    <property type="evidence" value="ECO:0007669"/>
    <property type="project" value="TreeGrafter"/>
</dbReference>
<protein>
    <submittedName>
        <fullName evidence="1">Uncharacterized protein</fullName>
    </submittedName>
</protein>
<organism evidence="1 2">
    <name type="scientific">Papaver atlanticum</name>
    <dbReference type="NCBI Taxonomy" id="357466"/>
    <lineage>
        <taxon>Eukaryota</taxon>
        <taxon>Viridiplantae</taxon>
        <taxon>Streptophyta</taxon>
        <taxon>Embryophyta</taxon>
        <taxon>Tracheophyta</taxon>
        <taxon>Spermatophyta</taxon>
        <taxon>Magnoliopsida</taxon>
        <taxon>Ranunculales</taxon>
        <taxon>Papaveraceae</taxon>
        <taxon>Papaveroideae</taxon>
        <taxon>Papaver</taxon>
    </lineage>
</organism>
<gene>
    <name evidence="1" type="ORF">MKW98_007566</name>
</gene>
<dbReference type="EMBL" id="JAJJMB010009858">
    <property type="protein sequence ID" value="KAI3912039.1"/>
    <property type="molecule type" value="Genomic_DNA"/>
</dbReference>
<accession>A0AAD4XHV5</accession>